<dbReference type="Gene3D" id="3.30.70.20">
    <property type="match status" value="1"/>
</dbReference>
<evidence type="ECO:0000259" key="1">
    <source>
        <dbReference type="PROSITE" id="PS51379"/>
    </source>
</evidence>
<dbReference type="InterPro" id="IPR017896">
    <property type="entry name" value="4Fe4S_Fe-S-bd"/>
</dbReference>
<dbReference type="PROSITE" id="PS00198">
    <property type="entry name" value="4FE4S_FER_1"/>
    <property type="match status" value="1"/>
</dbReference>
<proteinExistence type="predicted"/>
<dbReference type="PROSITE" id="PS51379">
    <property type="entry name" value="4FE4S_FER_2"/>
    <property type="match status" value="1"/>
</dbReference>
<feature type="domain" description="4Fe-4S ferredoxin-type" evidence="1">
    <location>
        <begin position="12"/>
        <end position="41"/>
    </location>
</feature>
<dbReference type="EMBL" id="BARS01021107">
    <property type="protein sequence ID" value="GAG13702.1"/>
    <property type="molecule type" value="Genomic_DNA"/>
</dbReference>
<dbReference type="SUPFAM" id="SSF54862">
    <property type="entry name" value="4Fe-4S ferredoxins"/>
    <property type="match status" value="1"/>
</dbReference>
<dbReference type="InterPro" id="IPR017900">
    <property type="entry name" value="4Fe4S_Fe_S_CS"/>
</dbReference>
<protein>
    <recommendedName>
        <fullName evidence="1">4Fe-4S ferredoxin-type domain-containing protein</fullName>
    </recommendedName>
</protein>
<reference evidence="2" key="1">
    <citation type="journal article" date="2014" name="Front. Microbiol.">
        <title>High frequency of phylogenetically diverse reductive dehalogenase-homologous genes in deep subseafloor sedimentary metagenomes.</title>
        <authorList>
            <person name="Kawai M."/>
            <person name="Futagami T."/>
            <person name="Toyoda A."/>
            <person name="Takaki Y."/>
            <person name="Nishi S."/>
            <person name="Hori S."/>
            <person name="Arai W."/>
            <person name="Tsubouchi T."/>
            <person name="Morono Y."/>
            <person name="Uchiyama I."/>
            <person name="Ito T."/>
            <person name="Fujiyama A."/>
            <person name="Inagaki F."/>
            <person name="Takami H."/>
        </authorList>
    </citation>
    <scope>NUCLEOTIDE SEQUENCE</scope>
    <source>
        <strain evidence="2">Expedition CK06-06</strain>
    </source>
</reference>
<evidence type="ECO:0000313" key="2">
    <source>
        <dbReference type="EMBL" id="GAG13702.1"/>
    </source>
</evidence>
<name>X0VRC0_9ZZZZ</name>
<sequence>STYSAFKFIANVAYPVERENCKGCKDCLEECEVKAITVFRLVDYIKPK</sequence>
<organism evidence="2">
    <name type="scientific">marine sediment metagenome</name>
    <dbReference type="NCBI Taxonomy" id="412755"/>
    <lineage>
        <taxon>unclassified sequences</taxon>
        <taxon>metagenomes</taxon>
        <taxon>ecological metagenomes</taxon>
    </lineage>
</organism>
<feature type="non-terminal residue" evidence="2">
    <location>
        <position position="1"/>
    </location>
</feature>
<comment type="caution">
    <text evidence="2">The sequence shown here is derived from an EMBL/GenBank/DDBJ whole genome shotgun (WGS) entry which is preliminary data.</text>
</comment>
<gene>
    <name evidence="2" type="ORF">S01H1_33952</name>
</gene>
<dbReference type="AlphaFoldDB" id="X0VRC0"/>
<accession>X0VRC0</accession>